<evidence type="ECO:0000313" key="2">
    <source>
        <dbReference type="Proteomes" id="UP000001542"/>
    </source>
</evidence>
<keyword evidence="2" id="KW-1185">Reference proteome</keyword>
<dbReference type="PANTHER" id="PTHR44207">
    <property type="entry name" value="SURFACE ANTIGEN BSPA-LIKE-RELATED"/>
    <property type="match status" value="1"/>
</dbReference>
<dbReference type="InParanoid" id="A2EMN9"/>
<gene>
    <name evidence="1" type="ORF">TVAG_349620</name>
</gene>
<accession>A2EMN9</accession>
<protein>
    <submittedName>
        <fullName evidence="1">Uncharacterized protein</fullName>
    </submittedName>
</protein>
<proteinExistence type="predicted"/>
<dbReference type="AlphaFoldDB" id="A2EMN9"/>
<dbReference type="Proteomes" id="UP000001542">
    <property type="component" value="Unassembled WGS sequence"/>
</dbReference>
<reference evidence="1" key="2">
    <citation type="journal article" date="2007" name="Science">
        <title>Draft genome sequence of the sexually transmitted pathogen Trichomonas vaginalis.</title>
        <authorList>
            <person name="Carlton J.M."/>
            <person name="Hirt R.P."/>
            <person name="Silva J.C."/>
            <person name="Delcher A.L."/>
            <person name="Schatz M."/>
            <person name="Zhao Q."/>
            <person name="Wortman J.R."/>
            <person name="Bidwell S.L."/>
            <person name="Alsmark U.C.M."/>
            <person name="Besteiro S."/>
            <person name="Sicheritz-Ponten T."/>
            <person name="Noel C.J."/>
            <person name="Dacks J.B."/>
            <person name="Foster P.G."/>
            <person name="Simillion C."/>
            <person name="Van de Peer Y."/>
            <person name="Miranda-Saavedra D."/>
            <person name="Barton G.J."/>
            <person name="Westrop G.D."/>
            <person name="Mueller S."/>
            <person name="Dessi D."/>
            <person name="Fiori P.L."/>
            <person name="Ren Q."/>
            <person name="Paulsen I."/>
            <person name="Zhang H."/>
            <person name="Bastida-Corcuera F.D."/>
            <person name="Simoes-Barbosa A."/>
            <person name="Brown M.T."/>
            <person name="Hayes R.D."/>
            <person name="Mukherjee M."/>
            <person name="Okumura C.Y."/>
            <person name="Schneider R."/>
            <person name="Smith A.J."/>
            <person name="Vanacova S."/>
            <person name="Villalvazo M."/>
            <person name="Haas B.J."/>
            <person name="Pertea M."/>
            <person name="Feldblyum T.V."/>
            <person name="Utterback T.R."/>
            <person name="Shu C.L."/>
            <person name="Osoegawa K."/>
            <person name="de Jong P.J."/>
            <person name="Hrdy I."/>
            <person name="Horvathova L."/>
            <person name="Zubacova Z."/>
            <person name="Dolezal P."/>
            <person name="Malik S.B."/>
            <person name="Logsdon J.M. Jr."/>
            <person name="Henze K."/>
            <person name="Gupta A."/>
            <person name="Wang C.C."/>
            <person name="Dunne R.L."/>
            <person name="Upcroft J.A."/>
            <person name="Upcroft P."/>
            <person name="White O."/>
            <person name="Salzberg S.L."/>
            <person name="Tang P."/>
            <person name="Chiu C.-H."/>
            <person name="Lee Y.-S."/>
            <person name="Embley T.M."/>
            <person name="Coombs G.H."/>
            <person name="Mottram J.C."/>
            <person name="Tachezy J."/>
            <person name="Fraser-Liggett C.M."/>
            <person name="Johnson P.J."/>
        </authorList>
    </citation>
    <scope>NUCLEOTIDE SEQUENCE [LARGE SCALE GENOMIC DNA]</scope>
    <source>
        <strain evidence="1">G3</strain>
    </source>
</reference>
<organism evidence="1 2">
    <name type="scientific">Trichomonas vaginalis (strain ATCC PRA-98 / G3)</name>
    <dbReference type="NCBI Taxonomy" id="412133"/>
    <lineage>
        <taxon>Eukaryota</taxon>
        <taxon>Metamonada</taxon>
        <taxon>Parabasalia</taxon>
        <taxon>Trichomonadida</taxon>
        <taxon>Trichomonadidae</taxon>
        <taxon>Trichomonas</taxon>
    </lineage>
</organism>
<dbReference type="VEuPathDB" id="TrichDB:TVAGG3_0810370"/>
<dbReference type="EMBL" id="DS113432">
    <property type="protein sequence ID" value="EAY06109.1"/>
    <property type="molecule type" value="Genomic_DNA"/>
</dbReference>
<dbReference type="KEGG" id="tva:4763984"/>
<dbReference type="VEuPathDB" id="TrichDB:TVAG_349620"/>
<dbReference type="SMR" id="A2EMN9"/>
<sequence length="126" mass="14332">MEGGGLVRDYSAIIGNLQQFIDNKSLFQNYDKDQVRNILKAGNLNPTTFISLLNFGKENFKASRLFQYVQPATITVNSLDDVITILQSLQSCLKLELSKGLTDYLQTVKVELEQKQQMIEQLQEKT</sequence>
<dbReference type="PANTHER" id="PTHR44207:SF1">
    <property type="entry name" value="SURFACE ANTIGEN BSPA-LIKE"/>
    <property type="match status" value="1"/>
</dbReference>
<evidence type="ECO:0000313" key="1">
    <source>
        <dbReference type="EMBL" id="EAY06109.1"/>
    </source>
</evidence>
<dbReference type="RefSeq" id="XP_001318332.1">
    <property type="nucleotide sequence ID" value="XM_001318297.1"/>
</dbReference>
<reference evidence="1" key="1">
    <citation type="submission" date="2006-10" db="EMBL/GenBank/DDBJ databases">
        <authorList>
            <person name="Amadeo P."/>
            <person name="Zhao Q."/>
            <person name="Wortman J."/>
            <person name="Fraser-Liggett C."/>
            <person name="Carlton J."/>
        </authorList>
    </citation>
    <scope>NUCLEOTIDE SEQUENCE</scope>
    <source>
        <strain evidence="1">G3</strain>
    </source>
</reference>
<name>A2EMN9_TRIV3</name>